<dbReference type="EMBL" id="SKFH01000017">
    <property type="protein sequence ID" value="TCZ70197.1"/>
    <property type="molecule type" value="Genomic_DNA"/>
</dbReference>
<accession>A0A4R4DZN6</accession>
<dbReference type="PANTHER" id="PTHR41913">
    <property type="entry name" value="DUF1684 DOMAIN-CONTAINING PROTEIN"/>
    <property type="match status" value="1"/>
</dbReference>
<dbReference type="AlphaFoldDB" id="A0A4R4DZN6"/>
<reference evidence="1 2" key="1">
    <citation type="submission" date="2019-03" db="EMBL/GenBank/DDBJ databases">
        <authorList>
            <person name="Kim M.K.M."/>
        </authorList>
    </citation>
    <scope>NUCLEOTIDE SEQUENCE [LARGE SCALE GENOMIC DNA]</scope>
    <source>
        <strain evidence="1 2">17J68-15</strain>
    </source>
</reference>
<keyword evidence="2" id="KW-1185">Reference proteome</keyword>
<sequence>MPDIRDGKILIDFNKAYNPYCCYTTGYNCPIPPKENSLPVAINAGEMKYTKPVH</sequence>
<dbReference type="PANTHER" id="PTHR41913:SF1">
    <property type="entry name" value="DUF1684 DOMAIN-CONTAINING PROTEIN"/>
    <property type="match status" value="1"/>
</dbReference>
<dbReference type="OrthoDB" id="5493262at2"/>
<dbReference type="Pfam" id="PF07920">
    <property type="entry name" value="DUF1684"/>
    <property type="match status" value="1"/>
</dbReference>
<dbReference type="Proteomes" id="UP000295164">
    <property type="component" value="Unassembled WGS sequence"/>
</dbReference>
<comment type="caution">
    <text evidence="1">The sequence shown here is derived from an EMBL/GenBank/DDBJ whole genome shotgun (WGS) entry which is preliminary data.</text>
</comment>
<evidence type="ECO:0000313" key="2">
    <source>
        <dbReference type="Proteomes" id="UP000295164"/>
    </source>
</evidence>
<dbReference type="InterPro" id="IPR012467">
    <property type="entry name" value="DUF1684"/>
</dbReference>
<organism evidence="1 2">
    <name type="scientific">Flaviaesturariibacter aridisoli</name>
    <dbReference type="NCBI Taxonomy" id="2545761"/>
    <lineage>
        <taxon>Bacteria</taxon>
        <taxon>Pseudomonadati</taxon>
        <taxon>Bacteroidota</taxon>
        <taxon>Chitinophagia</taxon>
        <taxon>Chitinophagales</taxon>
        <taxon>Chitinophagaceae</taxon>
        <taxon>Flaviaestuariibacter</taxon>
    </lineage>
</organism>
<evidence type="ECO:0000313" key="1">
    <source>
        <dbReference type="EMBL" id="TCZ70197.1"/>
    </source>
</evidence>
<protein>
    <submittedName>
        <fullName evidence="1">DUF1684 domain-containing protein</fullName>
    </submittedName>
</protein>
<gene>
    <name evidence="1" type="ORF">E0486_11575</name>
</gene>
<proteinExistence type="predicted"/>
<name>A0A4R4DZN6_9BACT</name>